<dbReference type="Proteomes" id="UP000233524">
    <property type="component" value="Unassembled WGS sequence"/>
</dbReference>
<organism evidence="1 2">
    <name type="scientific">Lomentospora prolificans</name>
    <dbReference type="NCBI Taxonomy" id="41688"/>
    <lineage>
        <taxon>Eukaryota</taxon>
        <taxon>Fungi</taxon>
        <taxon>Dikarya</taxon>
        <taxon>Ascomycota</taxon>
        <taxon>Pezizomycotina</taxon>
        <taxon>Sordariomycetes</taxon>
        <taxon>Hypocreomycetidae</taxon>
        <taxon>Microascales</taxon>
        <taxon>Microascaceae</taxon>
        <taxon>Lomentospora</taxon>
    </lineage>
</organism>
<dbReference type="InterPro" id="IPR025332">
    <property type="entry name" value="DUF4238"/>
</dbReference>
<protein>
    <submittedName>
        <fullName evidence="1">Uncharacterized protein</fullName>
    </submittedName>
</protein>
<dbReference type="InParanoid" id="A0A2N3N9W0"/>
<dbReference type="VEuPathDB" id="FungiDB:jhhlp_003837"/>
<dbReference type="AlphaFoldDB" id="A0A2N3N9W0"/>
<dbReference type="OrthoDB" id="5340163at2759"/>
<sequence>MVDYMKKKGFDRPLDVWFEGLEAIIQLDMNKPSCEWREALVSAMFMQDAMWFWMSIEMFFMALCTVANNGDEYILVDNSYNIFEGPSDFVTDPKTGKVEGFSWRQFHEFAPLSPKLIVVLRSNDLPYRGAVIDPKT</sequence>
<gene>
    <name evidence="1" type="ORF">jhhlp_003837</name>
</gene>
<evidence type="ECO:0000313" key="1">
    <source>
        <dbReference type="EMBL" id="PKS09223.1"/>
    </source>
</evidence>
<evidence type="ECO:0000313" key="2">
    <source>
        <dbReference type="Proteomes" id="UP000233524"/>
    </source>
</evidence>
<accession>A0A2N3N9W0</accession>
<dbReference type="STRING" id="41688.A0A2N3N9W0"/>
<comment type="caution">
    <text evidence="1">The sequence shown here is derived from an EMBL/GenBank/DDBJ whole genome shotgun (WGS) entry which is preliminary data.</text>
</comment>
<dbReference type="Pfam" id="PF14022">
    <property type="entry name" value="DUF4238"/>
    <property type="match status" value="1"/>
</dbReference>
<keyword evidence="2" id="KW-1185">Reference proteome</keyword>
<proteinExistence type="predicted"/>
<dbReference type="EMBL" id="NLAX01000010">
    <property type="protein sequence ID" value="PKS09223.1"/>
    <property type="molecule type" value="Genomic_DNA"/>
</dbReference>
<name>A0A2N3N9W0_9PEZI</name>
<reference evidence="1 2" key="1">
    <citation type="journal article" date="2017" name="G3 (Bethesda)">
        <title>First Draft Genome Sequence of the Pathogenic Fungus Lomentospora prolificans (Formerly Scedosporium prolificans).</title>
        <authorList>
            <person name="Luo R."/>
            <person name="Zimin A."/>
            <person name="Workman R."/>
            <person name="Fan Y."/>
            <person name="Pertea G."/>
            <person name="Grossman N."/>
            <person name="Wear M.P."/>
            <person name="Jia B."/>
            <person name="Miller H."/>
            <person name="Casadevall A."/>
            <person name="Timp W."/>
            <person name="Zhang S.X."/>
            <person name="Salzberg S.L."/>
        </authorList>
    </citation>
    <scope>NUCLEOTIDE SEQUENCE [LARGE SCALE GENOMIC DNA]</scope>
    <source>
        <strain evidence="1 2">JHH-5317</strain>
    </source>
</reference>